<dbReference type="SUPFAM" id="SSF46565">
    <property type="entry name" value="Chaperone J-domain"/>
    <property type="match status" value="1"/>
</dbReference>
<keyword evidence="1" id="KW-0963">Cytoplasm</keyword>
<evidence type="ECO:0000259" key="9">
    <source>
        <dbReference type="PROSITE" id="PS50076"/>
    </source>
</evidence>
<dbReference type="Gene3D" id="2.60.260.20">
    <property type="entry name" value="Urease metallochaperone UreE, N-terminal domain"/>
    <property type="match status" value="2"/>
</dbReference>
<dbReference type="GO" id="GO:0051082">
    <property type="term" value="F:unfolded protein binding"/>
    <property type="evidence" value="ECO:0007669"/>
    <property type="project" value="InterPro"/>
</dbReference>
<dbReference type="GO" id="GO:0005737">
    <property type="term" value="C:cytoplasm"/>
    <property type="evidence" value="ECO:0007669"/>
    <property type="project" value="TreeGrafter"/>
</dbReference>
<dbReference type="PANTHER" id="PTHR43096">
    <property type="entry name" value="DNAJ HOMOLOG 1, MITOCHONDRIAL-RELATED"/>
    <property type="match status" value="1"/>
</dbReference>
<evidence type="ECO:0000256" key="1">
    <source>
        <dbReference type="ARBA" id="ARBA00022490"/>
    </source>
</evidence>
<dbReference type="Pfam" id="PF01556">
    <property type="entry name" value="DnaJ_C"/>
    <property type="match status" value="1"/>
</dbReference>
<keyword evidence="5" id="KW-0863">Zinc-finger</keyword>
<dbReference type="Pfam" id="PF00684">
    <property type="entry name" value="DnaJ_CXXCXGXG"/>
    <property type="match status" value="1"/>
</dbReference>
<keyword evidence="8" id="KW-0143">Chaperone</keyword>
<dbReference type="CDD" id="cd10719">
    <property type="entry name" value="DnaJ_zf"/>
    <property type="match status" value="1"/>
</dbReference>
<evidence type="ECO:0000313" key="11">
    <source>
        <dbReference type="EMBL" id="SUZ88335.1"/>
    </source>
</evidence>
<evidence type="ECO:0000256" key="4">
    <source>
        <dbReference type="ARBA" id="ARBA00022737"/>
    </source>
</evidence>
<dbReference type="FunFam" id="2.60.260.20:FF:000005">
    <property type="entry name" value="Chaperone protein dnaJ 1, mitochondrial"/>
    <property type="match status" value="1"/>
</dbReference>
<keyword evidence="4" id="KW-0677">Repeat</keyword>
<dbReference type="PANTHER" id="PTHR43096:SF48">
    <property type="entry name" value="CHAPERONE PROTEIN DNAJ"/>
    <property type="match status" value="1"/>
</dbReference>
<evidence type="ECO:0000256" key="5">
    <source>
        <dbReference type="ARBA" id="ARBA00022771"/>
    </source>
</evidence>
<dbReference type="GO" id="GO:0008270">
    <property type="term" value="F:zinc ion binding"/>
    <property type="evidence" value="ECO:0007669"/>
    <property type="project" value="UniProtKB-KW"/>
</dbReference>
<feature type="domain" description="CR-type" evidence="10">
    <location>
        <begin position="131"/>
        <end position="213"/>
    </location>
</feature>
<dbReference type="CDD" id="cd06257">
    <property type="entry name" value="DnaJ"/>
    <property type="match status" value="1"/>
</dbReference>
<feature type="domain" description="J" evidence="9">
    <location>
        <begin position="4"/>
        <end position="69"/>
    </location>
</feature>
<organism evidence="11">
    <name type="scientific">marine metagenome</name>
    <dbReference type="NCBI Taxonomy" id="408172"/>
    <lineage>
        <taxon>unclassified sequences</taxon>
        <taxon>metagenomes</taxon>
        <taxon>ecological metagenomes</taxon>
    </lineage>
</organism>
<keyword evidence="2" id="KW-0235">DNA replication</keyword>
<keyword evidence="3" id="KW-0479">Metal-binding</keyword>
<dbReference type="EMBL" id="UINC01001765">
    <property type="protein sequence ID" value="SUZ88335.1"/>
    <property type="molecule type" value="Genomic_DNA"/>
</dbReference>
<reference evidence="11" key="1">
    <citation type="submission" date="2018-05" db="EMBL/GenBank/DDBJ databases">
        <authorList>
            <person name="Lanie J.A."/>
            <person name="Ng W.-L."/>
            <person name="Kazmierczak K.M."/>
            <person name="Andrzejewski T.M."/>
            <person name="Davidsen T.M."/>
            <person name="Wayne K.J."/>
            <person name="Tettelin H."/>
            <person name="Glass J.I."/>
            <person name="Rusch D."/>
            <person name="Podicherti R."/>
            <person name="Tsui H.-C.T."/>
            <person name="Winkler M.E."/>
        </authorList>
    </citation>
    <scope>NUCLEOTIDE SEQUENCE</scope>
</reference>
<dbReference type="InterPro" id="IPR008971">
    <property type="entry name" value="HSP40/DnaJ_pept-bd"/>
</dbReference>
<evidence type="ECO:0000256" key="7">
    <source>
        <dbReference type="ARBA" id="ARBA00023016"/>
    </source>
</evidence>
<name>A0A381R9C2_9ZZZZ</name>
<evidence type="ECO:0000256" key="3">
    <source>
        <dbReference type="ARBA" id="ARBA00022723"/>
    </source>
</evidence>
<gene>
    <name evidence="11" type="ORF">METZ01_LOCUS41189</name>
</gene>
<dbReference type="SMART" id="SM00271">
    <property type="entry name" value="DnaJ"/>
    <property type="match status" value="1"/>
</dbReference>
<dbReference type="GO" id="GO:0005524">
    <property type="term" value="F:ATP binding"/>
    <property type="evidence" value="ECO:0007669"/>
    <property type="project" value="InterPro"/>
</dbReference>
<dbReference type="InterPro" id="IPR036869">
    <property type="entry name" value="J_dom_sf"/>
</dbReference>
<dbReference type="Gene3D" id="1.10.287.110">
    <property type="entry name" value="DnaJ domain"/>
    <property type="match status" value="1"/>
</dbReference>
<evidence type="ECO:0000256" key="6">
    <source>
        <dbReference type="ARBA" id="ARBA00022833"/>
    </source>
</evidence>
<dbReference type="PROSITE" id="PS00636">
    <property type="entry name" value="DNAJ_1"/>
    <property type="match status" value="1"/>
</dbReference>
<dbReference type="SUPFAM" id="SSF57938">
    <property type="entry name" value="DnaJ/Hsp40 cysteine-rich domain"/>
    <property type="match status" value="1"/>
</dbReference>
<protein>
    <recommendedName>
        <fullName evidence="12">J domain-containing protein</fullName>
    </recommendedName>
</protein>
<dbReference type="InterPro" id="IPR018253">
    <property type="entry name" value="DnaJ_domain_CS"/>
</dbReference>
<evidence type="ECO:0000259" key="10">
    <source>
        <dbReference type="PROSITE" id="PS51188"/>
    </source>
</evidence>
<evidence type="ECO:0000256" key="8">
    <source>
        <dbReference type="ARBA" id="ARBA00023186"/>
    </source>
</evidence>
<dbReference type="SUPFAM" id="SSF49493">
    <property type="entry name" value="HSP40/DnaJ peptide-binding domain"/>
    <property type="match status" value="2"/>
</dbReference>
<proteinExistence type="inferred from homology"/>
<keyword evidence="6" id="KW-0862">Zinc</keyword>
<evidence type="ECO:0000256" key="2">
    <source>
        <dbReference type="ARBA" id="ARBA00022705"/>
    </source>
</evidence>
<sequence length="375" mass="40391">MATDYYELLGVGRDASSEDLKRAYRQLAREFHPDANPNDAQAEAKFKEISEAYAVLSDDQARARYDQFGHEGLRSGGMGGDPFNFDLNDIFENFFGGNPFGGGRNRRPSGPPPGEDQEIMLDLAFDEAVFGVDKKVEIQTAVACDNCAGSGAAKGTTARSCTACGGVGQVRQMRQSLLGQMVTTAPCPTCAGLGEEIADPCQICRGEGRHRDTMSYEVRVPPGIDSGSTLRLTGRGAAGPRGGPSGDLYVHLRVEDSDTFVRDGDTLHAELHVTMLQAALGARIDFETLDGVVELAVPPGTQPGEVFRLRDYGVPRLEGRGRGRGELLVSIKVAVPSKLSKDDEEQLRQIAERRGEKVADPGDRTVLGKIRSAFQ</sequence>
<dbReference type="GO" id="GO:0009408">
    <property type="term" value="P:response to heat"/>
    <property type="evidence" value="ECO:0007669"/>
    <property type="project" value="InterPro"/>
</dbReference>
<dbReference type="FunFam" id="2.10.230.10:FF:000002">
    <property type="entry name" value="Molecular chaperone DnaJ"/>
    <property type="match status" value="1"/>
</dbReference>
<dbReference type="PROSITE" id="PS50076">
    <property type="entry name" value="DNAJ_2"/>
    <property type="match status" value="1"/>
</dbReference>
<dbReference type="AlphaFoldDB" id="A0A381R9C2"/>
<dbReference type="GO" id="GO:0006260">
    <property type="term" value="P:DNA replication"/>
    <property type="evidence" value="ECO:0007669"/>
    <property type="project" value="UniProtKB-KW"/>
</dbReference>
<dbReference type="CDD" id="cd10747">
    <property type="entry name" value="DnaJ_C"/>
    <property type="match status" value="1"/>
</dbReference>
<dbReference type="NCBIfam" id="NF008035">
    <property type="entry name" value="PRK10767.1"/>
    <property type="match status" value="1"/>
</dbReference>
<dbReference type="InterPro" id="IPR036410">
    <property type="entry name" value="HSP_DnaJ_Cys-rich_dom_sf"/>
</dbReference>
<dbReference type="InterPro" id="IPR001305">
    <property type="entry name" value="HSP_DnaJ_Cys-rich_dom"/>
</dbReference>
<dbReference type="HAMAP" id="MF_01152">
    <property type="entry name" value="DnaJ"/>
    <property type="match status" value="1"/>
</dbReference>
<dbReference type="InterPro" id="IPR002939">
    <property type="entry name" value="DnaJ_C"/>
</dbReference>
<dbReference type="InterPro" id="IPR001623">
    <property type="entry name" value="DnaJ_domain"/>
</dbReference>
<dbReference type="GO" id="GO:0031072">
    <property type="term" value="F:heat shock protein binding"/>
    <property type="evidence" value="ECO:0007669"/>
    <property type="project" value="InterPro"/>
</dbReference>
<dbReference type="PROSITE" id="PS51188">
    <property type="entry name" value="ZF_CR"/>
    <property type="match status" value="1"/>
</dbReference>
<dbReference type="Pfam" id="PF00226">
    <property type="entry name" value="DnaJ"/>
    <property type="match status" value="1"/>
</dbReference>
<dbReference type="PRINTS" id="PR00625">
    <property type="entry name" value="JDOMAIN"/>
</dbReference>
<evidence type="ECO:0008006" key="12">
    <source>
        <dbReference type="Google" id="ProtNLM"/>
    </source>
</evidence>
<dbReference type="Gene3D" id="2.10.230.10">
    <property type="entry name" value="Heat shock protein DnaJ, cysteine-rich domain"/>
    <property type="match status" value="1"/>
</dbReference>
<dbReference type="InterPro" id="IPR012724">
    <property type="entry name" value="DnaJ"/>
</dbReference>
<dbReference type="GO" id="GO:0042026">
    <property type="term" value="P:protein refolding"/>
    <property type="evidence" value="ECO:0007669"/>
    <property type="project" value="TreeGrafter"/>
</dbReference>
<keyword evidence="7" id="KW-0346">Stress response</keyword>
<dbReference type="NCBIfam" id="TIGR02349">
    <property type="entry name" value="DnaJ_bact"/>
    <property type="match status" value="1"/>
</dbReference>
<accession>A0A381R9C2</accession>